<accession>A0ABV6A1H6</accession>
<feature type="region of interest" description="Disordered" evidence="1">
    <location>
        <begin position="259"/>
        <end position="283"/>
    </location>
</feature>
<proteinExistence type="predicted"/>
<keyword evidence="3" id="KW-1185">Reference proteome</keyword>
<evidence type="ECO:0000313" key="3">
    <source>
        <dbReference type="Proteomes" id="UP001589693"/>
    </source>
</evidence>
<organism evidence="2 3">
    <name type="scientific">Allokutzneria oryzae</name>
    <dbReference type="NCBI Taxonomy" id="1378989"/>
    <lineage>
        <taxon>Bacteria</taxon>
        <taxon>Bacillati</taxon>
        <taxon>Actinomycetota</taxon>
        <taxon>Actinomycetes</taxon>
        <taxon>Pseudonocardiales</taxon>
        <taxon>Pseudonocardiaceae</taxon>
        <taxon>Allokutzneria</taxon>
    </lineage>
</organism>
<dbReference type="Proteomes" id="UP001589693">
    <property type="component" value="Unassembled WGS sequence"/>
</dbReference>
<evidence type="ECO:0000256" key="1">
    <source>
        <dbReference type="SAM" id="MobiDB-lite"/>
    </source>
</evidence>
<sequence>MNVEVHVTDLGLLLGSWTVNVIGTEIRKITALQCATGDPSRPHGRTVRATEADRDRWCSATDEFLKQIRALQERERVASQHLWPPFQGRLWWRLRYALRNWSLRRSYNDTAAQLRSDFDTALATYQEHAGDLPDYVVEFTERESVRRAEEDRRDKARRAAVLTTATGPVWAYELVVSPARRSFAIWLPSLDGGQATHTGMTANQVQAALEAERSEHPYTTVYWDMQTRRALEEGHGSDVLGWRSFTGVLIDSHPYDPSKRTMPSKYHSGPSSDYGSGGFGGGI</sequence>
<reference evidence="2 3" key="1">
    <citation type="submission" date="2024-09" db="EMBL/GenBank/DDBJ databases">
        <authorList>
            <person name="Sun Q."/>
            <person name="Mori K."/>
        </authorList>
    </citation>
    <scope>NUCLEOTIDE SEQUENCE [LARGE SCALE GENOMIC DNA]</scope>
    <source>
        <strain evidence="2 3">TBRC 7907</strain>
    </source>
</reference>
<dbReference type="RefSeq" id="WP_377856343.1">
    <property type="nucleotide sequence ID" value="NZ_JBHLZU010000019.1"/>
</dbReference>
<evidence type="ECO:0000313" key="2">
    <source>
        <dbReference type="EMBL" id="MFB9907001.1"/>
    </source>
</evidence>
<protein>
    <submittedName>
        <fullName evidence="2">Uncharacterized protein</fullName>
    </submittedName>
</protein>
<name>A0ABV6A1H6_9PSEU</name>
<gene>
    <name evidence="2" type="ORF">ACFFQA_23955</name>
</gene>
<dbReference type="EMBL" id="JBHLZU010000019">
    <property type="protein sequence ID" value="MFB9907001.1"/>
    <property type="molecule type" value="Genomic_DNA"/>
</dbReference>
<comment type="caution">
    <text evidence="2">The sequence shown here is derived from an EMBL/GenBank/DDBJ whole genome shotgun (WGS) entry which is preliminary data.</text>
</comment>